<comment type="caution">
    <text evidence="1">The sequence shown here is derived from an EMBL/GenBank/DDBJ whole genome shotgun (WGS) entry which is preliminary data.</text>
</comment>
<name>A0A8X6QMP5_NEPPI</name>
<evidence type="ECO:0000313" key="1">
    <source>
        <dbReference type="EMBL" id="GFU30289.1"/>
    </source>
</evidence>
<dbReference type="OrthoDB" id="10480056at2759"/>
<proteinExistence type="predicted"/>
<organism evidence="1 2">
    <name type="scientific">Nephila pilipes</name>
    <name type="common">Giant wood spider</name>
    <name type="synonym">Nephila maculata</name>
    <dbReference type="NCBI Taxonomy" id="299642"/>
    <lineage>
        <taxon>Eukaryota</taxon>
        <taxon>Metazoa</taxon>
        <taxon>Ecdysozoa</taxon>
        <taxon>Arthropoda</taxon>
        <taxon>Chelicerata</taxon>
        <taxon>Arachnida</taxon>
        <taxon>Araneae</taxon>
        <taxon>Araneomorphae</taxon>
        <taxon>Entelegynae</taxon>
        <taxon>Araneoidea</taxon>
        <taxon>Nephilidae</taxon>
        <taxon>Nephila</taxon>
    </lineage>
</organism>
<dbReference type="EMBL" id="BMAW01033459">
    <property type="protein sequence ID" value="GFU30289.1"/>
    <property type="molecule type" value="Genomic_DNA"/>
</dbReference>
<dbReference type="AlphaFoldDB" id="A0A8X6QMP5"/>
<reference evidence="1" key="1">
    <citation type="submission" date="2020-08" db="EMBL/GenBank/DDBJ databases">
        <title>Multicomponent nature underlies the extraordinary mechanical properties of spider dragline silk.</title>
        <authorList>
            <person name="Kono N."/>
            <person name="Nakamura H."/>
            <person name="Mori M."/>
            <person name="Yoshida Y."/>
            <person name="Ohtoshi R."/>
            <person name="Malay A.D."/>
            <person name="Moran D.A.P."/>
            <person name="Tomita M."/>
            <person name="Numata K."/>
            <person name="Arakawa K."/>
        </authorList>
    </citation>
    <scope>NUCLEOTIDE SEQUENCE</scope>
</reference>
<keyword evidence="2" id="KW-1185">Reference proteome</keyword>
<accession>A0A8X6QMP5</accession>
<protein>
    <submittedName>
        <fullName evidence="1">Uncharacterized protein</fullName>
    </submittedName>
</protein>
<evidence type="ECO:0000313" key="2">
    <source>
        <dbReference type="Proteomes" id="UP000887013"/>
    </source>
</evidence>
<sequence length="85" mass="9744">MSRHDIGCFGVVLLTEATGRSHKNSCQVNTEGVPKLINNTIAIYWLHCVPYDNERCHRTIRRLSPHNHEGLRCIAGSKWCCRKQL</sequence>
<gene>
    <name evidence="1" type="ORF">NPIL_292061</name>
</gene>
<dbReference type="Proteomes" id="UP000887013">
    <property type="component" value="Unassembled WGS sequence"/>
</dbReference>